<sequence>MEQKADGELQNNFKINDFEGPLDVLLFLIKKSEINIYDIPISQITEQYIEFLEYAVSVNLDNLTEFYVMASTLLYIKSRMLLPVEIDVYDELEDPRKELVDRLIEYQKFKKLSDLMTEQEKESEWRIERTKKQRTLPFPEDESLWEQIDIWDLFQTFSSIITSLSSERVIDMYQEVSINEKVALMYELFEKKQEFYFTELITRSNSMMDIVCAFLALLESVKQKRIFILQNKLFGDILIRQRNEEENPELEQEESLDGIDE</sequence>
<reference evidence="3 4" key="1">
    <citation type="submission" date="2022-12" db="EMBL/GenBank/DDBJ databases">
        <title>Metagenome assembled genome from gulf of manar.</title>
        <authorList>
            <person name="Kohli P."/>
            <person name="Pk S."/>
            <person name="Venkata Ramana C."/>
            <person name="Sasikala C."/>
        </authorList>
    </citation>
    <scope>NUCLEOTIDE SEQUENCE [LARGE SCALE GENOMIC DNA]</scope>
    <source>
        <strain evidence="3">JB008</strain>
    </source>
</reference>
<dbReference type="GO" id="GO:0006260">
    <property type="term" value="P:DNA replication"/>
    <property type="evidence" value="ECO:0007669"/>
    <property type="project" value="UniProtKB-UniRule"/>
</dbReference>
<comment type="caution">
    <text evidence="3">The sequence shown here is derived from an EMBL/GenBank/DDBJ whole genome shotgun (WGS) entry which is preliminary data.</text>
</comment>
<comment type="similarity">
    <text evidence="2">Belongs to the ScpA family.</text>
</comment>
<keyword evidence="2" id="KW-0132">Cell division</keyword>
<dbReference type="Gene3D" id="6.10.250.2410">
    <property type="match status" value="1"/>
</dbReference>
<dbReference type="GO" id="GO:0005737">
    <property type="term" value="C:cytoplasm"/>
    <property type="evidence" value="ECO:0007669"/>
    <property type="project" value="UniProtKB-SubCell"/>
</dbReference>
<name>A0AAJ1IGM9_9SPIO</name>
<accession>A0AAJ1IGM9</accession>
<dbReference type="GO" id="GO:0051301">
    <property type="term" value="P:cell division"/>
    <property type="evidence" value="ECO:0007669"/>
    <property type="project" value="UniProtKB-KW"/>
</dbReference>
<proteinExistence type="inferred from homology"/>
<dbReference type="GO" id="GO:0007059">
    <property type="term" value="P:chromosome segregation"/>
    <property type="evidence" value="ECO:0007669"/>
    <property type="project" value="UniProtKB-UniRule"/>
</dbReference>
<dbReference type="Proteomes" id="UP001221217">
    <property type="component" value="Unassembled WGS sequence"/>
</dbReference>
<dbReference type="InterPro" id="IPR003768">
    <property type="entry name" value="ScpA"/>
</dbReference>
<comment type="subcellular location">
    <subcellularLocation>
        <location evidence="2">Cytoplasm</location>
    </subcellularLocation>
    <text evidence="2">Associated with two foci at the outer edges of the nucleoid region in young cells, and at four foci within both cell halves in older cells.</text>
</comment>
<dbReference type="Gene3D" id="1.10.10.580">
    <property type="entry name" value="Structural maintenance of chromosome 1. Chain E"/>
    <property type="match status" value="1"/>
</dbReference>
<protein>
    <recommendedName>
        <fullName evidence="1 2">Segregation and condensation protein A</fullName>
    </recommendedName>
</protein>
<dbReference type="PANTHER" id="PTHR33969">
    <property type="entry name" value="SEGREGATION AND CONDENSATION PROTEIN A"/>
    <property type="match status" value="1"/>
</dbReference>
<evidence type="ECO:0000313" key="3">
    <source>
        <dbReference type="EMBL" id="MDC7225876.1"/>
    </source>
</evidence>
<keyword evidence="2" id="KW-0963">Cytoplasm</keyword>
<gene>
    <name evidence="2" type="primary">scpA</name>
    <name evidence="3" type="ORF">PQJ61_03830</name>
</gene>
<dbReference type="AlphaFoldDB" id="A0AAJ1IGM9"/>
<evidence type="ECO:0000313" key="4">
    <source>
        <dbReference type="Proteomes" id="UP001221217"/>
    </source>
</evidence>
<dbReference type="InterPro" id="IPR023093">
    <property type="entry name" value="ScpA-like_C"/>
</dbReference>
<evidence type="ECO:0000256" key="2">
    <source>
        <dbReference type="HAMAP-Rule" id="MF_01805"/>
    </source>
</evidence>
<dbReference type="EMBL" id="JAQQAL010000010">
    <property type="protein sequence ID" value="MDC7225876.1"/>
    <property type="molecule type" value="Genomic_DNA"/>
</dbReference>
<dbReference type="HAMAP" id="MF_01805">
    <property type="entry name" value="ScpA"/>
    <property type="match status" value="1"/>
</dbReference>
<keyword evidence="2" id="KW-0159">Chromosome partition</keyword>
<comment type="function">
    <text evidence="2">Participates in chromosomal partition during cell division. May act via the formation of a condensin-like complex containing Smc and ScpB that pull DNA away from mid-cell into both cell halves.</text>
</comment>
<evidence type="ECO:0000256" key="1">
    <source>
        <dbReference type="ARBA" id="ARBA00044777"/>
    </source>
</evidence>
<dbReference type="PANTHER" id="PTHR33969:SF2">
    <property type="entry name" value="SEGREGATION AND CONDENSATION PROTEIN A"/>
    <property type="match status" value="1"/>
</dbReference>
<keyword evidence="2" id="KW-0131">Cell cycle</keyword>
<organism evidence="3 4">
    <name type="scientific">Candidatus Thalassospirochaeta sargassi</name>
    <dbReference type="NCBI Taxonomy" id="3119039"/>
    <lineage>
        <taxon>Bacteria</taxon>
        <taxon>Pseudomonadati</taxon>
        <taxon>Spirochaetota</taxon>
        <taxon>Spirochaetia</taxon>
        <taxon>Spirochaetales</taxon>
        <taxon>Spirochaetaceae</taxon>
        <taxon>Candidatus Thalassospirochaeta</taxon>
    </lineage>
</organism>
<comment type="subunit">
    <text evidence="2">Component of a cohesin-like complex composed of ScpA, ScpB and the Smc homodimer, in which ScpA and ScpB bind to the head domain of Smc. The presence of the three proteins is required for the association of the complex with DNA.</text>
</comment>
<dbReference type="Pfam" id="PF02616">
    <property type="entry name" value="SMC_ScpA"/>
    <property type="match status" value="1"/>
</dbReference>